<dbReference type="STRING" id="690879.TSACC_21400"/>
<sequence length="272" mass="31275">MISNLLLVAGVGVASVALRSFQHPIFTRLGTLGIFVTSFLAGWLLGGSIAMGIALALSWLFLPWLEILTRIRRMRLPVDRVIESRRPPTRTEFPNLSEVSQEIEESGFEYIDDLGWDHDATKNYYRVFEHPGKRLQAAICLSEQEDLAFFYITVTARTSDGRTISTWNYPFSYGLKLEPKTKIQRFLAPGPFRSLLASQEQFLDREGYRREELVLVPHETLIATLQSDMLGQITHNVDAGLLQRVEDNRVRYTPKGMFFLWFQFLRDLLRLS</sequence>
<organism evidence="2 3">
    <name type="scientific">Terrimicrobium sacchariphilum</name>
    <dbReference type="NCBI Taxonomy" id="690879"/>
    <lineage>
        <taxon>Bacteria</taxon>
        <taxon>Pseudomonadati</taxon>
        <taxon>Verrucomicrobiota</taxon>
        <taxon>Terrimicrobiia</taxon>
        <taxon>Terrimicrobiales</taxon>
        <taxon>Terrimicrobiaceae</taxon>
        <taxon>Terrimicrobium</taxon>
    </lineage>
</organism>
<protein>
    <submittedName>
        <fullName evidence="2">Uncharacterized protein</fullName>
    </submittedName>
</protein>
<name>A0A146G8N7_TERSA</name>
<evidence type="ECO:0000313" key="3">
    <source>
        <dbReference type="Proteomes" id="UP000076023"/>
    </source>
</evidence>
<accession>A0A146G8N7</accession>
<dbReference type="AlphaFoldDB" id="A0A146G8N7"/>
<evidence type="ECO:0000256" key="1">
    <source>
        <dbReference type="SAM" id="Phobius"/>
    </source>
</evidence>
<keyword evidence="3" id="KW-1185">Reference proteome</keyword>
<dbReference type="InParanoid" id="A0A146G8N7"/>
<dbReference type="EMBL" id="BDCO01000002">
    <property type="protein sequence ID" value="GAT32996.1"/>
    <property type="molecule type" value="Genomic_DNA"/>
</dbReference>
<evidence type="ECO:0000313" key="2">
    <source>
        <dbReference type="EMBL" id="GAT32996.1"/>
    </source>
</evidence>
<proteinExistence type="predicted"/>
<gene>
    <name evidence="2" type="ORF">TSACC_21400</name>
</gene>
<keyword evidence="1" id="KW-0472">Membrane</keyword>
<dbReference type="OrthoDB" id="185306at2"/>
<feature type="transmembrane region" description="Helical" evidence="1">
    <location>
        <begin position="32"/>
        <end position="65"/>
    </location>
</feature>
<reference evidence="3" key="1">
    <citation type="journal article" date="2017" name="Genome Announc.">
        <title>Draft Genome Sequence of Terrimicrobium sacchariphilum NM-5T, a Facultative Anaerobic Soil Bacterium of the Class Spartobacteria.</title>
        <authorList>
            <person name="Qiu Y.L."/>
            <person name="Tourlousse D.M."/>
            <person name="Matsuura N."/>
            <person name="Ohashi A."/>
            <person name="Sekiguchi Y."/>
        </authorList>
    </citation>
    <scope>NUCLEOTIDE SEQUENCE [LARGE SCALE GENOMIC DNA]</scope>
    <source>
        <strain evidence="3">NM-5</strain>
    </source>
</reference>
<keyword evidence="1" id="KW-0812">Transmembrane</keyword>
<dbReference type="RefSeq" id="WP_075078780.1">
    <property type="nucleotide sequence ID" value="NZ_BDCO01000002.1"/>
</dbReference>
<dbReference type="Proteomes" id="UP000076023">
    <property type="component" value="Unassembled WGS sequence"/>
</dbReference>
<comment type="caution">
    <text evidence="2">The sequence shown here is derived from an EMBL/GenBank/DDBJ whole genome shotgun (WGS) entry which is preliminary data.</text>
</comment>
<keyword evidence="1" id="KW-1133">Transmembrane helix</keyword>